<dbReference type="SUPFAM" id="SSF69318">
    <property type="entry name" value="Integrin alpha N-terminal domain"/>
    <property type="match status" value="3"/>
</dbReference>
<keyword evidence="4" id="KW-1185">Reference proteome</keyword>
<dbReference type="EMBL" id="JACVDC010000004">
    <property type="protein sequence ID" value="MBC9794936.1"/>
    <property type="molecule type" value="Genomic_DNA"/>
</dbReference>
<sequence length="1098" mass="123271">MNFIRYIGLLLVTLFLTHCETPGKETLFTKVPSSSTGIDFKNLIRETEEFNVLEYGYLYNGGGVAVGDINNDDLPDIYFTGNLVKSHLYINKGNMQFEEVAEKAGVAAGGLWNTGVAMADVNGDGLLDIYVCRSAAKAPNKRRNLLFINNGDETFSEKGKEFGLDDPAYSTQAAFFDYDLDGDLDMYLLNHSEQQYSGFSKLTHTYKEVSDPYLGDKLFRNDDGHFTDITEESGIISNILGFGLGVIVSDFNQDNWPDIYVSNDYSEEDYLYINRKDGTYKNVLPESMGHVSMFSMGNDAADINNDLLPDIVTLDMLPEYDERLKLALGPENYDKYDQLIHSGFHPQTMRNMLQLNVGINSKDIPNFSEIGELSGMSRTDWSWASLFADYDNDGWKDLFITNGYKRDYLDMDFMTYVANQQILAQKNDKDVVVMDILKKMPSIEIENYMYKNHRNLSFRKVAEEWGLGEKTLSNGAAYADLDNDGDLDLIVNNLNEEASIYKNNSEKQLKNNYLKVHLKGRNKNTYGIGAKVYVHTNNLSQYQELMPVRGFQSSVNPELIFGLADATTVDSLIVVWPDSTVQKKYKTASNKILQLYQKDAGLTDVVISPKQSLFAKSENIGISLKHEKDKINEFKTDRMLPRTLHDLGPKMTSADIDNDGLEDLFICGGKDQPGKLYKQLSNGSYTAIASKALEKDQSYIDADAVFFDANGDNYPDLYVVSGGILPPFQDRLYINDGRGNFAKPDAALPEIRASGSSVTAADINKDGYTDLYVGGRSIPGSYPLSPRSYLLINNGKGKFEDRTATYNKDLSAPGLISDVLFSDVNGDSWQDLIVVGEWTGIGIYINKEGTRFEKNNSEILTGTKGWWNKIHVDDFNRDNAPDIVLGNYGLNNQYKPSKDQPIRLVYKDFDNNGSIDPVLTLYRMGKEVFAYSRDELIGQIASIKKKYPDYKSFSASSPKDFFSHEQLLGTDTLKINTLETIYLQNDGKGKFSVKKFPVEAQFAPVYTITSDDFNNDGHTDLFLAGNQSEARVSTGKMDANKGVLLLNDGKGTFMYCKPEDSGLFVNGDIRDILKLRNNDQILYAVSKYNDSVEIYKRN</sequence>
<dbReference type="PANTHER" id="PTHR16026">
    <property type="entry name" value="CARTILAGE ACIDIC PROTEIN 1"/>
    <property type="match status" value="1"/>
</dbReference>
<keyword evidence="1" id="KW-0732">Signal</keyword>
<protein>
    <submittedName>
        <fullName evidence="3">VCBS repeat-containing protein</fullName>
    </submittedName>
</protein>
<dbReference type="AlphaFoldDB" id="A0A926Q2H6"/>
<dbReference type="InterPro" id="IPR028994">
    <property type="entry name" value="Integrin_alpha_N"/>
</dbReference>
<dbReference type="PANTHER" id="PTHR16026:SF0">
    <property type="entry name" value="CARTILAGE ACIDIC PROTEIN 1"/>
    <property type="match status" value="1"/>
</dbReference>
<dbReference type="InterPro" id="IPR013517">
    <property type="entry name" value="FG-GAP"/>
</dbReference>
<dbReference type="InterPro" id="IPR011519">
    <property type="entry name" value="UnbV_ASPIC"/>
</dbReference>
<proteinExistence type="predicted"/>
<dbReference type="Proteomes" id="UP000653730">
    <property type="component" value="Unassembled WGS sequence"/>
</dbReference>
<organism evidence="3 4">
    <name type="scientific">Sinomicrobium weinanense</name>
    <dbReference type="NCBI Taxonomy" id="2842200"/>
    <lineage>
        <taxon>Bacteria</taxon>
        <taxon>Pseudomonadati</taxon>
        <taxon>Bacteroidota</taxon>
        <taxon>Flavobacteriia</taxon>
        <taxon>Flavobacteriales</taxon>
        <taxon>Flavobacteriaceae</taxon>
        <taxon>Sinomicrobium</taxon>
    </lineage>
</organism>
<accession>A0A926Q2H6</accession>
<dbReference type="RefSeq" id="WP_187964090.1">
    <property type="nucleotide sequence ID" value="NZ_JACVDC010000004.1"/>
</dbReference>
<dbReference type="InterPro" id="IPR027039">
    <property type="entry name" value="Crtac1"/>
</dbReference>
<evidence type="ECO:0000313" key="4">
    <source>
        <dbReference type="Proteomes" id="UP000653730"/>
    </source>
</evidence>
<gene>
    <name evidence="3" type="ORF">IBL28_03070</name>
</gene>
<evidence type="ECO:0000313" key="3">
    <source>
        <dbReference type="EMBL" id="MBC9794936.1"/>
    </source>
</evidence>
<name>A0A926Q2H6_9FLAO</name>
<dbReference type="Pfam" id="PF07593">
    <property type="entry name" value="UnbV_ASPIC"/>
    <property type="match status" value="1"/>
</dbReference>
<evidence type="ECO:0000259" key="2">
    <source>
        <dbReference type="Pfam" id="PF07593"/>
    </source>
</evidence>
<reference evidence="3 4" key="1">
    <citation type="submission" date="2020-09" db="EMBL/GenBank/DDBJ databases">
        <title>Sinomicrobium weinanense sp. nov., a halophilic bacteria isolated from saline-alkali soil.</title>
        <authorList>
            <person name="Wu P."/>
            <person name="Ren H."/>
            <person name="Mei Y."/>
            <person name="Liang Y."/>
            <person name="Chen Z."/>
        </authorList>
    </citation>
    <scope>NUCLEOTIDE SEQUENCE [LARGE SCALE GENOMIC DNA]</scope>
    <source>
        <strain evidence="3 4">FJxs</strain>
    </source>
</reference>
<feature type="domain" description="ASPIC/UnbV" evidence="2">
    <location>
        <begin position="527"/>
        <end position="593"/>
    </location>
</feature>
<dbReference type="Pfam" id="PF13517">
    <property type="entry name" value="FG-GAP_3"/>
    <property type="match status" value="5"/>
</dbReference>
<dbReference type="Gene3D" id="2.130.10.130">
    <property type="entry name" value="Integrin alpha, N-terminal"/>
    <property type="match status" value="3"/>
</dbReference>
<evidence type="ECO:0000256" key="1">
    <source>
        <dbReference type="ARBA" id="ARBA00022729"/>
    </source>
</evidence>
<comment type="caution">
    <text evidence="3">The sequence shown here is derived from an EMBL/GenBank/DDBJ whole genome shotgun (WGS) entry which is preliminary data.</text>
</comment>